<dbReference type="VEuPathDB" id="FungiDB:A1O7_05771"/>
<organism evidence="2 3">
    <name type="scientific">Cladophialophora yegresii CBS 114405</name>
    <dbReference type="NCBI Taxonomy" id="1182544"/>
    <lineage>
        <taxon>Eukaryota</taxon>
        <taxon>Fungi</taxon>
        <taxon>Dikarya</taxon>
        <taxon>Ascomycota</taxon>
        <taxon>Pezizomycotina</taxon>
        <taxon>Eurotiomycetes</taxon>
        <taxon>Chaetothyriomycetidae</taxon>
        <taxon>Chaetothyriales</taxon>
        <taxon>Herpotrichiellaceae</taxon>
        <taxon>Cladophialophora</taxon>
    </lineage>
</organism>
<keyword evidence="3" id="KW-1185">Reference proteome</keyword>
<dbReference type="Proteomes" id="UP000019473">
    <property type="component" value="Unassembled WGS sequence"/>
</dbReference>
<dbReference type="OrthoDB" id="3364132at2759"/>
<comment type="caution">
    <text evidence="2">The sequence shown here is derived from an EMBL/GenBank/DDBJ whole genome shotgun (WGS) entry which is preliminary data.</text>
</comment>
<gene>
    <name evidence="2" type="ORF">A1O7_05771</name>
</gene>
<evidence type="ECO:0000313" key="3">
    <source>
        <dbReference type="Proteomes" id="UP000019473"/>
    </source>
</evidence>
<accession>W9W1H9</accession>
<dbReference type="Pfam" id="PF25534">
    <property type="entry name" value="DUF7918"/>
    <property type="match status" value="1"/>
</dbReference>
<dbReference type="InterPro" id="IPR057678">
    <property type="entry name" value="DUF7918"/>
</dbReference>
<dbReference type="RefSeq" id="XP_007757969.1">
    <property type="nucleotide sequence ID" value="XM_007759779.1"/>
</dbReference>
<evidence type="ECO:0000259" key="1">
    <source>
        <dbReference type="Pfam" id="PF25534"/>
    </source>
</evidence>
<evidence type="ECO:0000313" key="2">
    <source>
        <dbReference type="EMBL" id="EXJ58346.1"/>
    </source>
</evidence>
<proteinExistence type="predicted"/>
<dbReference type="EMBL" id="AMGW01000004">
    <property type="protein sequence ID" value="EXJ58346.1"/>
    <property type="molecule type" value="Genomic_DNA"/>
</dbReference>
<sequence length="137" mass="15445">MPILGKFEVQVFVDGTRAEEFDDDEEGVVLPGRRQETTKYIEAVSGAFFEFKFFAEANYKFLYDHAISFDVFVDGEHIIGTYMQDEEFRGATVAGRRVDGSCSGRYSMDSTGSKLYKFQFADLETSSEPANAAYDAF</sequence>
<dbReference type="STRING" id="1182544.W9W1H9"/>
<protein>
    <recommendedName>
        <fullName evidence="1">DUF7918 domain-containing protein</fullName>
    </recommendedName>
</protein>
<dbReference type="AlphaFoldDB" id="W9W1H9"/>
<reference evidence="2 3" key="1">
    <citation type="submission" date="2013-03" db="EMBL/GenBank/DDBJ databases">
        <title>The Genome Sequence of Cladophialophora yegresii CBS 114405.</title>
        <authorList>
            <consortium name="The Broad Institute Genomics Platform"/>
            <person name="Cuomo C."/>
            <person name="de Hoog S."/>
            <person name="Gorbushina A."/>
            <person name="Walker B."/>
            <person name="Young S.K."/>
            <person name="Zeng Q."/>
            <person name="Gargeya S."/>
            <person name="Fitzgerald M."/>
            <person name="Haas B."/>
            <person name="Abouelleil A."/>
            <person name="Allen A.W."/>
            <person name="Alvarado L."/>
            <person name="Arachchi H.M."/>
            <person name="Berlin A.M."/>
            <person name="Chapman S.B."/>
            <person name="Gainer-Dewar J."/>
            <person name="Goldberg J."/>
            <person name="Griggs A."/>
            <person name="Gujja S."/>
            <person name="Hansen M."/>
            <person name="Howarth C."/>
            <person name="Imamovic A."/>
            <person name="Ireland A."/>
            <person name="Larimer J."/>
            <person name="McCowan C."/>
            <person name="Murphy C."/>
            <person name="Pearson M."/>
            <person name="Poon T.W."/>
            <person name="Priest M."/>
            <person name="Roberts A."/>
            <person name="Saif S."/>
            <person name="Shea T."/>
            <person name="Sisk P."/>
            <person name="Sykes S."/>
            <person name="Wortman J."/>
            <person name="Nusbaum C."/>
            <person name="Birren B."/>
        </authorList>
    </citation>
    <scope>NUCLEOTIDE SEQUENCE [LARGE SCALE GENOMIC DNA]</scope>
    <source>
        <strain evidence="2 3">CBS 114405</strain>
    </source>
</reference>
<feature type="domain" description="DUF7918" evidence="1">
    <location>
        <begin position="7"/>
        <end position="132"/>
    </location>
</feature>
<dbReference type="HOGENOM" id="CLU_1864926_0_0_1"/>
<dbReference type="GeneID" id="19180354"/>
<name>W9W1H9_9EURO</name>